<feature type="region of interest" description="Disordered" evidence="1">
    <location>
        <begin position="1"/>
        <end position="89"/>
    </location>
</feature>
<feature type="region of interest" description="Disordered" evidence="1">
    <location>
        <begin position="463"/>
        <end position="490"/>
    </location>
</feature>
<dbReference type="PANTHER" id="PTHR37260">
    <property type="entry name" value="PHOSPHORELAY PROTEIN"/>
    <property type="match status" value="1"/>
</dbReference>
<keyword evidence="3" id="KW-1185">Reference proteome</keyword>
<feature type="compositionally biased region" description="Basic and acidic residues" evidence="1">
    <location>
        <begin position="30"/>
        <end position="39"/>
    </location>
</feature>
<evidence type="ECO:0000313" key="3">
    <source>
        <dbReference type="Proteomes" id="UP001327560"/>
    </source>
</evidence>
<feature type="region of interest" description="Disordered" evidence="1">
    <location>
        <begin position="333"/>
        <end position="375"/>
    </location>
</feature>
<evidence type="ECO:0000313" key="2">
    <source>
        <dbReference type="EMBL" id="WOL14525.1"/>
    </source>
</evidence>
<dbReference type="Proteomes" id="UP001327560">
    <property type="component" value="Chromosome 7"/>
</dbReference>
<dbReference type="InterPro" id="IPR053342">
    <property type="entry name" value="Exosome_cofactor/PTGS_suppr"/>
</dbReference>
<organism evidence="2 3">
    <name type="scientific">Canna indica</name>
    <name type="common">Indian-shot</name>
    <dbReference type="NCBI Taxonomy" id="4628"/>
    <lineage>
        <taxon>Eukaryota</taxon>
        <taxon>Viridiplantae</taxon>
        <taxon>Streptophyta</taxon>
        <taxon>Embryophyta</taxon>
        <taxon>Tracheophyta</taxon>
        <taxon>Spermatophyta</taxon>
        <taxon>Magnoliopsida</taxon>
        <taxon>Liliopsida</taxon>
        <taxon>Zingiberales</taxon>
        <taxon>Cannaceae</taxon>
        <taxon>Canna</taxon>
    </lineage>
</organism>
<name>A0AAQ3KU51_9LILI</name>
<protein>
    <submittedName>
        <fullName evidence="2">Uncharacterized protein</fullName>
    </submittedName>
</protein>
<dbReference type="PANTHER" id="PTHR37260:SF2">
    <property type="entry name" value="PROTEIN ECERIFERUM 16"/>
    <property type="match status" value="1"/>
</dbReference>
<feature type="region of interest" description="Disordered" evidence="1">
    <location>
        <begin position="278"/>
        <end position="310"/>
    </location>
</feature>
<feature type="compositionally biased region" description="Basic residues" evidence="1">
    <location>
        <begin position="7"/>
        <end position="19"/>
    </location>
</feature>
<evidence type="ECO:0000256" key="1">
    <source>
        <dbReference type="SAM" id="MobiDB-lite"/>
    </source>
</evidence>
<feature type="compositionally biased region" description="Low complexity" evidence="1">
    <location>
        <begin position="463"/>
        <end position="478"/>
    </location>
</feature>
<accession>A0AAQ3KU51</accession>
<proteinExistence type="predicted"/>
<sequence length="490" mass="53513">MDPKALAKSKRAHTQHGRANHPSPSAIAQRKKESKDKKPMQATAGRGRGGGGEEAPKRPSGHSLLSNWDRYEEEDEVGGPDNLAATEVAPKSKGADFRYLLEQAREQEQERDKLAARGIALPSSSEELPFGLMQGLSSILSVRGKDMLSLCADDNFIIDDDAPLGYEVPFLSIDLKAMDAQLSKLKLSERLFVEADLFPEDQCVDGLKEDQLSEQFEASVGSELKYNSAPPASINVDDQNYNRNHYINSEMGEVASLKNYQSQNLAGDTTNVHQAKELKLQDSSSSRTQGSDSGVRTYAVSNPTENSTSRFEVEAAEAELDMLLDSLKRNTISSTADQDRMNNVKSQQKAPSNSSTDTVPFSTTEHSNSCRNAGVTSIDDSLDDLLAETSSRIKEQISETIMKEGTFYPRNNKPLQLVLGSKLVEGSSILRTNAIASLDDALDDLLGETSVFLKDQKQEPSAVSLPSVSLPSKPLGSKTMDDFDSWLDNL</sequence>
<feature type="compositionally biased region" description="Low complexity" evidence="1">
    <location>
        <begin position="281"/>
        <end position="294"/>
    </location>
</feature>
<feature type="compositionally biased region" description="Polar residues" evidence="1">
    <location>
        <begin position="343"/>
        <end position="375"/>
    </location>
</feature>
<dbReference type="AlphaFoldDB" id="A0AAQ3KU51"/>
<feature type="compositionally biased region" description="Polar residues" evidence="1">
    <location>
        <begin position="299"/>
        <end position="310"/>
    </location>
</feature>
<gene>
    <name evidence="2" type="ORF">Cni_G23305</name>
</gene>
<dbReference type="EMBL" id="CP136896">
    <property type="protein sequence ID" value="WOL14525.1"/>
    <property type="molecule type" value="Genomic_DNA"/>
</dbReference>
<reference evidence="2 3" key="1">
    <citation type="submission" date="2023-10" db="EMBL/GenBank/DDBJ databases">
        <title>Chromosome-scale genome assembly provides insights into flower coloration mechanisms of Canna indica.</title>
        <authorList>
            <person name="Li C."/>
        </authorList>
    </citation>
    <scope>NUCLEOTIDE SEQUENCE [LARGE SCALE GENOMIC DNA]</scope>
    <source>
        <tissue evidence="2">Flower</tissue>
    </source>
</reference>